<proteinExistence type="predicted"/>
<organism evidence="1">
    <name type="scientific">bioreactor metagenome</name>
    <dbReference type="NCBI Taxonomy" id="1076179"/>
    <lineage>
        <taxon>unclassified sequences</taxon>
        <taxon>metagenomes</taxon>
        <taxon>ecological metagenomes</taxon>
    </lineage>
</organism>
<dbReference type="GO" id="GO:0003677">
    <property type="term" value="F:DNA binding"/>
    <property type="evidence" value="ECO:0007669"/>
    <property type="project" value="InterPro"/>
</dbReference>
<name>A0A645D4X6_9ZZZZ</name>
<dbReference type="AlphaFoldDB" id="A0A645D4X6"/>
<evidence type="ECO:0008006" key="2">
    <source>
        <dbReference type="Google" id="ProtNLM"/>
    </source>
</evidence>
<protein>
    <recommendedName>
        <fullName evidence="2">Transposase</fullName>
    </recommendedName>
</protein>
<dbReference type="GO" id="GO:0004803">
    <property type="term" value="F:transposase activity"/>
    <property type="evidence" value="ECO:0007669"/>
    <property type="project" value="InterPro"/>
</dbReference>
<gene>
    <name evidence="1" type="ORF">SDC9_131342</name>
</gene>
<dbReference type="InterPro" id="IPR002514">
    <property type="entry name" value="Transposase_8"/>
</dbReference>
<sequence>MKKTVYDKQFKMAAVKHAQSVAQSVKDVARELGISGMTLRRWINEYDEYGESAFLGHGNALFNSTYEIKKLQKQVEE</sequence>
<comment type="caution">
    <text evidence="1">The sequence shown here is derived from an EMBL/GenBank/DDBJ whole genome shotgun (WGS) entry which is preliminary data.</text>
</comment>
<reference evidence="1" key="1">
    <citation type="submission" date="2019-08" db="EMBL/GenBank/DDBJ databases">
        <authorList>
            <person name="Kucharzyk K."/>
            <person name="Murdoch R.W."/>
            <person name="Higgins S."/>
            <person name="Loffler F."/>
        </authorList>
    </citation>
    <scope>NUCLEOTIDE SEQUENCE</scope>
</reference>
<dbReference type="SUPFAM" id="SSF46689">
    <property type="entry name" value="Homeodomain-like"/>
    <property type="match status" value="1"/>
</dbReference>
<evidence type="ECO:0000313" key="1">
    <source>
        <dbReference type="EMBL" id="MPM84271.1"/>
    </source>
</evidence>
<dbReference type="InterPro" id="IPR009057">
    <property type="entry name" value="Homeodomain-like_sf"/>
</dbReference>
<dbReference type="Gene3D" id="1.10.10.60">
    <property type="entry name" value="Homeodomain-like"/>
    <property type="match status" value="1"/>
</dbReference>
<dbReference type="EMBL" id="VSSQ01032864">
    <property type="protein sequence ID" value="MPM84271.1"/>
    <property type="molecule type" value="Genomic_DNA"/>
</dbReference>
<dbReference type="GO" id="GO:0006313">
    <property type="term" value="P:DNA transposition"/>
    <property type="evidence" value="ECO:0007669"/>
    <property type="project" value="InterPro"/>
</dbReference>
<accession>A0A645D4X6</accession>
<dbReference type="Pfam" id="PF01527">
    <property type="entry name" value="HTH_Tnp_1"/>
    <property type="match status" value="1"/>
</dbReference>